<protein>
    <submittedName>
        <fullName evidence="2">Uncharacterized protein</fullName>
    </submittedName>
</protein>
<sequence>MADPILKIALDFTSPDFDIIHQGLRLGYQEDDQQVIVHLTAAWETNKDARVAAWNAQKESDASSRAAEEIELAHRAQEEEEGSLARAEAECEQRESDKKKPKMNPFAVGSSVTDILVHPPSHYMLQKLSTFDYVELWYFTHAGRLDVVKLSNKSQANDTFGISRVDDHLTMCSIALVRASCNVLSDHDLSVPEFLRTKNFFLDHARKAEWPIVHFNILTKFF</sequence>
<organism evidence="2 3">
    <name type="scientific">Boletus reticuloceps</name>
    <dbReference type="NCBI Taxonomy" id="495285"/>
    <lineage>
        <taxon>Eukaryota</taxon>
        <taxon>Fungi</taxon>
        <taxon>Dikarya</taxon>
        <taxon>Basidiomycota</taxon>
        <taxon>Agaricomycotina</taxon>
        <taxon>Agaricomycetes</taxon>
        <taxon>Agaricomycetidae</taxon>
        <taxon>Boletales</taxon>
        <taxon>Boletineae</taxon>
        <taxon>Boletaceae</taxon>
        <taxon>Boletoideae</taxon>
        <taxon>Boletus</taxon>
    </lineage>
</organism>
<reference evidence="2" key="1">
    <citation type="submission" date="2021-03" db="EMBL/GenBank/DDBJ databases">
        <title>Evolutionary innovations through gain and loss of genes in the ectomycorrhizal Boletales.</title>
        <authorList>
            <person name="Wu G."/>
            <person name="Miyauchi S."/>
            <person name="Morin E."/>
            <person name="Yang Z.-L."/>
            <person name="Xu J."/>
            <person name="Martin F.M."/>
        </authorList>
    </citation>
    <scope>NUCLEOTIDE SEQUENCE</scope>
    <source>
        <strain evidence="2">BR01</strain>
    </source>
</reference>
<dbReference type="EMBL" id="JAGFBS010000025">
    <property type="protein sequence ID" value="KAG6372799.1"/>
    <property type="molecule type" value="Genomic_DNA"/>
</dbReference>
<dbReference type="AlphaFoldDB" id="A0A8I2YIE9"/>
<feature type="region of interest" description="Disordered" evidence="1">
    <location>
        <begin position="74"/>
        <end position="105"/>
    </location>
</feature>
<comment type="caution">
    <text evidence="2">The sequence shown here is derived from an EMBL/GenBank/DDBJ whole genome shotgun (WGS) entry which is preliminary data.</text>
</comment>
<dbReference type="OrthoDB" id="2688210at2759"/>
<evidence type="ECO:0000256" key="1">
    <source>
        <dbReference type="SAM" id="MobiDB-lite"/>
    </source>
</evidence>
<proteinExistence type="predicted"/>
<keyword evidence="3" id="KW-1185">Reference proteome</keyword>
<name>A0A8I2YIE9_9AGAM</name>
<evidence type="ECO:0000313" key="2">
    <source>
        <dbReference type="EMBL" id="KAG6372799.1"/>
    </source>
</evidence>
<evidence type="ECO:0000313" key="3">
    <source>
        <dbReference type="Proteomes" id="UP000683000"/>
    </source>
</evidence>
<feature type="compositionally biased region" description="Basic and acidic residues" evidence="1">
    <location>
        <begin position="87"/>
        <end position="98"/>
    </location>
</feature>
<gene>
    <name evidence="2" type="ORF">JVT61DRAFT_7205</name>
</gene>
<accession>A0A8I2YIE9</accession>
<dbReference type="Proteomes" id="UP000683000">
    <property type="component" value="Unassembled WGS sequence"/>
</dbReference>